<keyword evidence="1 4" id="KW-0238">DNA-binding</keyword>
<dbReference type="PROSITE" id="PS50937">
    <property type="entry name" value="HTH_MERR_2"/>
    <property type="match status" value="1"/>
</dbReference>
<dbReference type="PRINTS" id="PR00040">
    <property type="entry name" value="HTHMERR"/>
</dbReference>
<dbReference type="PANTHER" id="PTHR30204:SF97">
    <property type="entry name" value="MERR FAMILY REGULATORY PROTEIN"/>
    <property type="match status" value="1"/>
</dbReference>
<feature type="region of interest" description="Disordered" evidence="2">
    <location>
        <begin position="111"/>
        <end position="140"/>
    </location>
</feature>
<feature type="domain" description="HTH merR-type" evidence="3">
    <location>
        <begin position="1"/>
        <end position="68"/>
    </location>
</feature>
<dbReference type="SUPFAM" id="SSF46955">
    <property type="entry name" value="Putative DNA-binding domain"/>
    <property type="match status" value="1"/>
</dbReference>
<evidence type="ECO:0000259" key="3">
    <source>
        <dbReference type="PROSITE" id="PS50937"/>
    </source>
</evidence>
<dbReference type="GO" id="GO:0003700">
    <property type="term" value="F:DNA-binding transcription factor activity"/>
    <property type="evidence" value="ECO:0007669"/>
    <property type="project" value="InterPro"/>
</dbReference>
<dbReference type="InterPro" id="IPR000551">
    <property type="entry name" value="MerR-type_HTH_dom"/>
</dbReference>
<comment type="caution">
    <text evidence="4">The sequence shown here is derived from an EMBL/GenBank/DDBJ whole genome shotgun (WGS) entry which is preliminary data.</text>
</comment>
<sequence>MRIGEVAAKAGVSVRALRYYEQQGLLHSTRNPGGQRQYPAGAVERVRTIQRLYSAGLPSRTIREILPFADSGEASPELLELLAAERDRLDRQMTDLRDARNRLDDCITEARKQGPHRPCLPAGALNGEEAVQRQAPTPVQ</sequence>
<gene>
    <name evidence="4" type="ORF">FHS32_005011</name>
</gene>
<proteinExistence type="predicted"/>
<dbReference type="PANTHER" id="PTHR30204">
    <property type="entry name" value="REDOX-CYCLING DRUG-SENSING TRANSCRIPTIONAL ACTIVATOR SOXR"/>
    <property type="match status" value="1"/>
</dbReference>
<evidence type="ECO:0000256" key="2">
    <source>
        <dbReference type="SAM" id="MobiDB-lite"/>
    </source>
</evidence>
<dbReference type="AlphaFoldDB" id="A0A7W8FC93"/>
<reference evidence="4 5" key="1">
    <citation type="submission" date="2020-08" db="EMBL/GenBank/DDBJ databases">
        <title>Genomic Encyclopedia of Type Strains, Phase III (KMG-III): the genomes of soil and plant-associated and newly described type strains.</title>
        <authorList>
            <person name="Whitman W."/>
        </authorList>
    </citation>
    <scope>NUCLEOTIDE SEQUENCE [LARGE SCALE GENOMIC DNA]</scope>
    <source>
        <strain evidence="4 5">CECT 3226</strain>
    </source>
</reference>
<dbReference type="CDD" id="cd01282">
    <property type="entry name" value="HTH_MerR-like_sg3"/>
    <property type="match status" value="1"/>
</dbReference>
<dbReference type="InterPro" id="IPR047057">
    <property type="entry name" value="MerR_fam"/>
</dbReference>
<dbReference type="SMART" id="SM00422">
    <property type="entry name" value="HTH_MERR"/>
    <property type="match status" value="1"/>
</dbReference>
<evidence type="ECO:0000313" key="5">
    <source>
        <dbReference type="Proteomes" id="UP000568022"/>
    </source>
</evidence>
<organism evidence="4 5">
    <name type="scientific">Streptomyces griseoloalbus</name>
    <dbReference type="NCBI Taxonomy" id="67303"/>
    <lineage>
        <taxon>Bacteria</taxon>
        <taxon>Bacillati</taxon>
        <taxon>Actinomycetota</taxon>
        <taxon>Actinomycetes</taxon>
        <taxon>Kitasatosporales</taxon>
        <taxon>Streptomycetaceae</taxon>
        <taxon>Streptomyces</taxon>
    </lineage>
</organism>
<evidence type="ECO:0000313" key="4">
    <source>
        <dbReference type="EMBL" id="MBB5128236.1"/>
    </source>
</evidence>
<dbReference type="InterPro" id="IPR009061">
    <property type="entry name" value="DNA-bd_dom_put_sf"/>
</dbReference>
<dbReference type="Gene3D" id="1.10.1660.10">
    <property type="match status" value="1"/>
</dbReference>
<name>A0A7W8FC93_9ACTN</name>
<dbReference type="GO" id="GO:0003677">
    <property type="term" value="F:DNA binding"/>
    <property type="evidence" value="ECO:0007669"/>
    <property type="project" value="UniProtKB-KW"/>
</dbReference>
<evidence type="ECO:0000256" key="1">
    <source>
        <dbReference type="ARBA" id="ARBA00023125"/>
    </source>
</evidence>
<protein>
    <submittedName>
        <fullName evidence="4">DNA-binding transcriptional MerR regulator</fullName>
    </submittedName>
</protein>
<dbReference type="Proteomes" id="UP000568022">
    <property type="component" value="Unassembled WGS sequence"/>
</dbReference>
<keyword evidence="5" id="KW-1185">Reference proteome</keyword>
<dbReference type="EMBL" id="JACHJE010000012">
    <property type="protein sequence ID" value="MBB5128236.1"/>
    <property type="molecule type" value="Genomic_DNA"/>
</dbReference>
<accession>A0A7W8FC93</accession>
<dbReference type="Pfam" id="PF13411">
    <property type="entry name" value="MerR_1"/>
    <property type="match status" value="1"/>
</dbReference>
<dbReference type="PROSITE" id="PS00552">
    <property type="entry name" value="HTH_MERR_1"/>
    <property type="match status" value="1"/>
</dbReference>